<protein>
    <submittedName>
        <fullName evidence="4">Redoxin domain-containing protein</fullName>
    </submittedName>
</protein>
<accession>A0A6M4IKZ3</accession>
<dbReference type="AlphaFoldDB" id="A0A6M4IKZ3"/>
<dbReference type="RefSeq" id="WP_171223623.1">
    <property type="nucleotide sequence ID" value="NZ_CP053085.1"/>
</dbReference>
<evidence type="ECO:0000256" key="2">
    <source>
        <dbReference type="SAM" id="SignalP"/>
    </source>
</evidence>
<dbReference type="InterPro" id="IPR050455">
    <property type="entry name" value="Tpx_Peroxidase_subfamily"/>
</dbReference>
<dbReference type="SUPFAM" id="SSF52833">
    <property type="entry name" value="Thioredoxin-like"/>
    <property type="match status" value="1"/>
</dbReference>
<organism evidence="4 5">
    <name type="scientific">Gemmatimonas groenlandica</name>
    <dbReference type="NCBI Taxonomy" id="2732249"/>
    <lineage>
        <taxon>Bacteria</taxon>
        <taxon>Pseudomonadati</taxon>
        <taxon>Gemmatimonadota</taxon>
        <taxon>Gemmatimonadia</taxon>
        <taxon>Gemmatimonadales</taxon>
        <taxon>Gemmatimonadaceae</taxon>
        <taxon>Gemmatimonas</taxon>
    </lineage>
</organism>
<feature type="domain" description="Thioredoxin" evidence="3">
    <location>
        <begin position="35"/>
        <end position="190"/>
    </location>
</feature>
<dbReference type="PANTHER" id="PTHR43110">
    <property type="entry name" value="THIOL PEROXIDASE"/>
    <property type="match status" value="1"/>
</dbReference>
<evidence type="ECO:0000256" key="1">
    <source>
        <dbReference type="ARBA" id="ARBA00023284"/>
    </source>
</evidence>
<keyword evidence="5" id="KW-1185">Reference proteome</keyword>
<dbReference type="PROSITE" id="PS51352">
    <property type="entry name" value="THIOREDOXIN_2"/>
    <property type="match status" value="1"/>
</dbReference>
<evidence type="ECO:0000313" key="5">
    <source>
        <dbReference type="Proteomes" id="UP000500938"/>
    </source>
</evidence>
<keyword evidence="1" id="KW-0676">Redox-active center</keyword>
<dbReference type="InterPro" id="IPR013766">
    <property type="entry name" value="Thioredoxin_domain"/>
</dbReference>
<dbReference type="InterPro" id="IPR036249">
    <property type="entry name" value="Thioredoxin-like_sf"/>
</dbReference>
<reference evidence="4 5" key="1">
    <citation type="submission" date="2020-05" db="EMBL/GenBank/DDBJ databases">
        <title>Complete genome sequence of Gemmatimonas greenlandica TET16.</title>
        <authorList>
            <person name="Zeng Y."/>
        </authorList>
    </citation>
    <scope>NUCLEOTIDE SEQUENCE [LARGE SCALE GENOMIC DNA]</scope>
    <source>
        <strain evidence="4 5">TET16</strain>
    </source>
</reference>
<feature type="chain" id="PRO_5026740631" evidence="2">
    <location>
        <begin position="29"/>
        <end position="192"/>
    </location>
</feature>
<sequence length="192" mass="20131">MSIRSRAARFVAVLAVAAIAPSIAGAQAAPAPTPLKVGEMAPDFTVTVVTADGVAKKPFKLSEHKGETVVLAFFPKARTSGCTVQMESYRDKYAQTFQGGKKVTLVGVSIDSDTALVSWAKDAKFQFHFAADTDRKVGVAYGANAGTGYHKRTLYVIDPSGKISYVAAPFNQMAADAYTDLGAAISHAGGSH</sequence>
<name>A0A6M4IKZ3_9BACT</name>
<dbReference type="GO" id="GO:0016491">
    <property type="term" value="F:oxidoreductase activity"/>
    <property type="evidence" value="ECO:0007669"/>
    <property type="project" value="InterPro"/>
</dbReference>
<dbReference type="EMBL" id="CP053085">
    <property type="protein sequence ID" value="QJR34197.1"/>
    <property type="molecule type" value="Genomic_DNA"/>
</dbReference>
<keyword evidence="2" id="KW-0732">Signal</keyword>
<dbReference type="Gene3D" id="3.40.30.10">
    <property type="entry name" value="Glutaredoxin"/>
    <property type="match status" value="1"/>
</dbReference>
<proteinExistence type="predicted"/>
<dbReference type="PANTHER" id="PTHR43110:SF1">
    <property type="entry name" value="THIOL PEROXIDASE"/>
    <property type="match status" value="1"/>
</dbReference>
<dbReference type="Pfam" id="PF00578">
    <property type="entry name" value="AhpC-TSA"/>
    <property type="match status" value="1"/>
</dbReference>
<evidence type="ECO:0000313" key="4">
    <source>
        <dbReference type="EMBL" id="QJR34197.1"/>
    </source>
</evidence>
<gene>
    <name evidence="4" type="ORF">HKW67_01045</name>
</gene>
<dbReference type="Proteomes" id="UP000500938">
    <property type="component" value="Chromosome"/>
</dbReference>
<dbReference type="KEGG" id="ggr:HKW67_01045"/>
<dbReference type="GO" id="GO:0016209">
    <property type="term" value="F:antioxidant activity"/>
    <property type="evidence" value="ECO:0007669"/>
    <property type="project" value="InterPro"/>
</dbReference>
<dbReference type="CDD" id="cd02971">
    <property type="entry name" value="PRX_family"/>
    <property type="match status" value="1"/>
</dbReference>
<evidence type="ECO:0000259" key="3">
    <source>
        <dbReference type="PROSITE" id="PS51352"/>
    </source>
</evidence>
<dbReference type="InterPro" id="IPR000866">
    <property type="entry name" value="AhpC/TSA"/>
</dbReference>
<feature type="signal peptide" evidence="2">
    <location>
        <begin position="1"/>
        <end position="28"/>
    </location>
</feature>